<dbReference type="GO" id="GO:0007165">
    <property type="term" value="P:signal transduction"/>
    <property type="evidence" value="ECO:0007669"/>
    <property type="project" value="InterPro"/>
</dbReference>
<dbReference type="SMART" id="SM00174">
    <property type="entry name" value="RHO"/>
    <property type="match status" value="1"/>
</dbReference>
<evidence type="ECO:0000313" key="3">
    <source>
        <dbReference type="EMBL" id="NDV37575.1"/>
    </source>
</evidence>
<dbReference type="PROSITE" id="PS51421">
    <property type="entry name" value="RAS"/>
    <property type="match status" value="1"/>
</dbReference>
<dbReference type="InterPro" id="IPR005225">
    <property type="entry name" value="Small_GTP-bd"/>
</dbReference>
<dbReference type="PROSITE" id="PS51419">
    <property type="entry name" value="RAB"/>
    <property type="match status" value="1"/>
</dbReference>
<protein>
    <submittedName>
        <fullName evidence="3">Uncharacterized protein</fullName>
    </submittedName>
</protein>
<evidence type="ECO:0000256" key="2">
    <source>
        <dbReference type="ARBA" id="ARBA00023134"/>
    </source>
</evidence>
<dbReference type="PANTHER" id="PTHR24070">
    <property type="entry name" value="RAS, DI-RAS, AND RHEB FAMILY MEMBERS OF SMALL GTPASE SUPERFAMILY"/>
    <property type="match status" value="1"/>
</dbReference>
<dbReference type="EMBL" id="GIBP01008606">
    <property type="protein sequence ID" value="NDV37575.1"/>
    <property type="molecule type" value="Transcribed_RNA"/>
</dbReference>
<sequence>MDTAGQEEYKALKDSYMARGEGFLLIYSITSRQSLDVIRSVWREQILRAQDKDSVPMVLCGNKCDLETERQVSKEEGESLAKSWNIPFFETSALSKQNAEESFHSLVREIRTFKTKNNDKKDHKKRMGCKFL</sequence>
<dbReference type="InterPro" id="IPR020849">
    <property type="entry name" value="Small_GTPase_Ras-type"/>
</dbReference>
<dbReference type="AlphaFoldDB" id="A0A6B2LKV2"/>
<organism evidence="3">
    <name type="scientific">Arcella intermedia</name>
    <dbReference type="NCBI Taxonomy" id="1963864"/>
    <lineage>
        <taxon>Eukaryota</taxon>
        <taxon>Amoebozoa</taxon>
        <taxon>Tubulinea</taxon>
        <taxon>Elardia</taxon>
        <taxon>Arcellinida</taxon>
        <taxon>Sphaerothecina</taxon>
        <taxon>Arcellidae</taxon>
        <taxon>Arcella</taxon>
    </lineage>
</organism>
<dbReference type="InterPro" id="IPR001806">
    <property type="entry name" value="Small_GTPase"/>
</dbReference>
<dbReference type="InterPro" id="IPR027417">
    <property type="entry name" value="P-loop_NTPase"/>
</dbReference>
<dbReference type="NCBIfam" id="TIGR00231">
    <property type="entry name" value="small_GTP"/>
    <property type="match status" value="1"/>
</dbReference>
<name>A0A6B2LKV2_9EUKA</name>
<proteinExistence type="predicted"/>
<dbReference type="GO" id="GO:0005525">
    <property type="term" value="F:GTP binding"/>
    <property type="evidence" value="ECO:0007669"/>
    <property type="project" value="UniProtKB-KW"/>
</dbReference>
<dbReference type="GO" id="GO:0003924">
    <property type="term" value="F:GTPase activity"/>
    <property type="evidence" value="ECO:0007669"/>
    <property type="project" value="InterPro"/>
</dbReference>
<dbReference type="Pfam" id="PF00071">
    <property type="entry name" value="Ras"/>
    <property type="match status" value="1"/>
</dbReference>
<keyword evidence="1" id="KW-0547">Nucleotide-binding</keyword>
<dbReference type="SMART" id="SM00175">
    <property type="entry name" value="RAB"/>
    <property type="match status" value="1"/>
</dbReference>
<dbReference type="PRINTS" id="PR00449">
    <property type="entry name" value="RASTRNSFRMNG"/>
</dbReference>
<dbReference type="SMART" id="SM00173">
    <property type="entry name" value="RAS"/>
    <property type="match status" value="1"/>
</dbReference>
<keyword evidence="2" id="KW-0342">GTP-binding</keyword>
<evidence type="ECO:0000256" key="1">
    <source>
        <dbReference type="ARBA" id="ARBA00022741"/>
    </source>
</evidence>
<accession>A0A6B2LKV2</accession>
<dbReference type="SUPFAM" id="SSF52540">
    <property type="entry name" value="P-loop containing nucleoside triphosphate hydrolases"/>
    <property type="match status" value="1"/>
</dbReference>
<reference evidence="3" key="1">
    <citation type="journal article" date="2020" name="J. Eukaryot. Microbiol.">
        <title>De novo Sequencing, Assembly and Annotation of the Transcriptome for the Free-Living Testate Amoeba Arcella intermedia.</title>
        <authorList>
            <person name="Ribeiro G.M."/>
            <person name="Porfirio-Sousa A.L."/>
            <person name="Maurer-Alcala X.X."/>
            <person name="Katz L.A."/>
            <person name="Lahr D.J.G."/>
        </authorList>
    </citation>
    <scope>NUCLEOTIDE SEQUENCE</scope>
</reference>
<dbReference type="Gene3D" id="3.40.50.300">
    <property type="entry name" value="P-loop containing nucleotide triphosphate hydrolases"/>
    <property type="match status" value="1"/>
</dbReference>
<dbReference type="GO" id="GO:0016020">
    <property type="term" value="C:membrane"/>
    <property type="evidence" value="ECO:0007669"/>
    <property type="project" value="InterPro"/>
</dbReference>